<keyword evidence="4" id="KW-1185">Reference proteome</keyword>
<gene>
    <name evidence="3" type="ORF">F4559_004134</name>
</gene>
<name>A0A7W7T571_9PSEU</name>
<dbReference type="EMBL" id="JACHJS010000001">
    <property type="protein sequence ID" value="MBB4966775.1"/>
    <property type="molecule type" value="Genomic_DNA"/>
</dbReference>
<organism evidence="3 4">
    <name type="scientific">Saccharothrix violaceirubra</name>
    <dbReference type="NCBI Taxonomy" id="413306"/>
    <lineage>
        <taxon>Bacteria</taxon>
        <taxon>Bacillati</taxon>
        <taxon>Actinomycetota</taxon>
        <taxon>Actinomycetes</taxon>
        <taxon>Pseudonocardiales</taxon>
        <taxon>Pseudonocardiaceae</taxon>
        <taxon>Saccharothrix</taxon>
    </lineage>
</organism>
<reference evidence="3 4" key="1">
    <citation type="submission" date="2020-08" db="EMBL/GenBank/DDBJ databases">
        <title>Sequencing the genomes of 1000 actinobacteria strains.</title>
        <authorList>
            <person name="Klenk H.-P."/>
        </authorList>
    </citation>
    <scope>NUCLEOTIDE SEQUENCE [LARGE SCALE GENOMIC DNA]</scope>
    <source>
        <strain evidence="3 4">DSM 45084</strain>
    </source>
</reference>
<feature type="region of interest" description="Disordered" evidence="1">
    <location>
        <begin position="1"/>
        <end position="35"/>
    </location>
</feature>
<proteinExistence type="predicted"/>
<accession>A0A7W7T571</accession>
<dbReference type="RefSeq" id="WP_221447305.1">
    <property type="nucleotide sequence ID" value="NZ_BAABAI010000022.1"/>
</dbReference>
<evidence type="ECO:0000256" key="1">
    <source>
        <dbReference type="SAM" id="MobiDB-lite"/>
    </source>
</evidence>
<sequence length="95" mass="10687">MHHHRDRQTTRVSPVQLDADPTGSPEPAPAEARHAARARLLHTPAQAAHLLAVRESWLRRMAGQQRIPCTLLGKHLRFSDKDLELIVLRGARPAR</sequence>
<evidence type="ECO:0000259" key="2">
    <source>
        <dbReference type="Pfam" id="PF12728"/>
    </source>
</evidence>
<evidence type="ECO:0000313" key="4">
    <source>
        <dbReference type="Proteomes" id="UP000542674"/>
    </source>
</evidence>
<comment type="caution">
    <text evidence="3">The sequence shown here is derived from an EMBL/GenBank/DDBJ whole genome shotgun (WGS) entry which is preliminary data.</text>
</comment>
<dbReference type="Proteomes" id="UP000542674">
    <property type="component" value="Unassembled WGS sequence"/>
</dbReference>
<protein>
    <submittedName>
        <fullName evidence="3">Excisionase family DNA binding protein</fullName>
    </submittedName>
</protein>
<feature type="domain" description="Helix-turn-helix" evidence="2">
    <location>
        <begin position="43"/>
        <end position="84"/>
    </location>
</feature>
<dbReference type="Pfam" id="PF12728">
    <property type="entry name" value="HTH_17"/>
    <property type="match status" value="1"/>
</dbReference>
<dbReference type="InterPro" id="IPR041657">
    <property type="entry name" value="HTH_17"/>
</dbReference>
<dbReference type="AlphaFoldDB" id="A0A7W7T571"/>
<evidence type="ECO:0000313" key="3">
    <source>
        <dbReference type="EMBL" id="MBB4966775.1"/>
    </source>
</evidence>